<accession>C6SW86</accession>
<name>C6SW86_SOYBN</name>
<dbReference type="AlphaFoldDB" id="C6SW86"/>
<evidence type="ECO:0000313" key="1">
    <source>
        <dbReference type="EMBL" id="ACU13509.1"/>
    </source>
</evidence>
<proteinExistence type="evidence at transcript level"/>
<reference evidence="1" key="1">
    <citation type="submission" date="2009-08" db="EMBL/GenBank/DDBJ databases">
        <authorList>
            <person name="Cheung F."/>
            <person name="Xiao Y."/>
            <person name="Chan A."/>
            <person name="Moskal W."/>
            <person name="Town C.D."/>
        </authorList>
    </citation>
    <scope>NUCLEOTIDE SEQUENCE</scope>
</reference>
<dbReference type="EMBL" id="BT089429">
    <property type="protein sequence ID" value="ACU13509.1"/>
    <property type="molecule type" value="mRNA"/>
</dbReference>
<organism evidence="1">
    <name type="scientific">Glycine max</name>
    <name type="common">Soybean</name>
    <name type="synonym">Glycine hispida</name>
    <dbReference type="NCBI Taxonomy" id="3847"/>
    <lineage>
        <taxon>Eukaryota</taxon>
        <taxon>Viridiplantae</taxon>
        <taxon>Streptophyta</taxon>
        <taxon>Embryophyta</taxon>
        <taxon>Tracheophyta</taxon>
        <taxon>Spermatophyta</taxon>
        <taxon>Magnoliopsida</taxon>
        <taxon>eudicotyledons</taxon>
        <taxon>Gunneridae</taxon>
        <taxon>Pentapetalae</taxon>
        <taxon>rosids</taxon>
        <taxon>fabids</taxon>
        <taxon>Fabales</taxon>
        <taxon>Fabaceae</taxon>
        <taxon>Papilionoideae</taxon>
        <taxon>50 kb inversion clade</taxon>
        <taxon>NPAAA clade</taxon>
        <taxon>indigoferoid/millettioid clade</taxon>
        <taxon>Phaseoleae</taxon>
        <taxon>Glycine</taxon>
        <taxon>Glycine subgen. Soja</taxon>
    </lineage>
</organism>
<protein>
    <submittedName>
        <fullName evidence="1">Uncharacterized protein</fullName>
    </submittedName>
</protein>
<sequence length="76" mass="9155">MSDLHLQICVLTCPVRVSHGVLWYYCSLPPSPRVETTRSIPPWHRNLKRNRGHFWMWFLRLTTNKTLGFFHFMLKV</sequence>